<gene>
    <name evidence="2" type="ORF">ASIM_LOCUS13441</name>
</gene>
<organism evidence="4">
    <name type="scientific">Anisakis simplex</name>
    <name type="common">Herring worm</name>
    <dbReference type="NCBI Taxonomy" id="6269"/>
    <lineage>
        <taxon>Eukaryota</taxon>
        <taxon>Metazoa</taxon>
        <taxon>Ecdysozoa</taxon>
        <taxon>Nematoda</taxon>
        <taxon>Chromadorea</taxon>
        <taxon>Rhabditida</taxon>
        <taxon>Spirurina</taxon>
        <taxon>Ascaridomorpha</taxon>
        <taxon>Ascaridoidea</taxon>
        <taxon>Anisakidae</taxon>
        <taxon>Anisakis</taxon>
        <taxon>Anisakis simplex complex</taxon>
    </lineage>
</organism>
<dbReference type="AlphaFoldDB" id="A0A0M3JZR3"/>
<evidence type="ECO:0000313" key="3">
    <source>
        <dbReference type="Proteomes" id="UP000267096"/>
    </source>
</evidence>
<keyword evidence="3" id="KW-1185">Reference proteome</keyword>
<name>A0A0M3JZR3_ANISI</name>
<evidence type="ECO:0000313" key="4">
    <source>
        <dbReference type="WBParaSite" id="ASIM_0001401301-mRNA-1"/>
    </source>
</evidence>
<feature type="compositionally biased region" description="Polar residues" evidence="1">
    <location>
        <begin position="1"/>
        <end position="15"/>
    </location>
</feature>
<reference evidence="4" key="1">
    <citation type="submission" date="2017-02" db="UniProtKB">
        <authorList>
            <consortium name="WormBaseParasite"/>
        </authorList>
    </citation>
    <scope>IDENTIFICATION</scope>
</reference>
<protein>
    <submittedName>
        <fullName evidence="4">Wsv025</fullName>
    </submittedName>
</protein>
<dbReference type="Proteomes" id="UP000267096">
    <property type="component" value="Unassembled WGS sequence"/>
</dbReference>
<feature type="region of interest" description="Disordered" evidence="1">
    <location>
        <begin position="86"/>
        <end position="120"/>
    </location>
</feature>
<feature type="region of interest" description="Disordered" evidence="1">
    <location>
        <begin position="1"/>
        <end position="61"/>
    </location>
</feature>
<dbReference type="EMBL" id="UYRR01031393">
    <property type="protein sequence ID" value="VDK49709.1"/>
    <property type="molecule type" value="Genomic_DNA"/>
</dbReference>
<reference evidence="2 3" key="2">
    <citation type="submission" date="2018-11" db="EMBL/GenBank/DDBJ databases">
        <authorList>
            <consortium name="Pathogen Informatics"/>
        </authorList>
    </citation>
    <scope>NUCLEOTIDE SEQUENCE [LARGE SCALE GENOMIC DNA]</scope>
</reference>
<evidence type="ECO:0000256" key="1">
    <source>
        <dbReference type="SAM" id="MobiDB-lite"/>
    </source>
</evidence>
<dbReference type="WBParaSite" id="ASIM_0001401301-mRNA-1">
    <property type="protein sequence ID" value="ASIM_0001401301-mRNA-1"/>
    <property type="gene ID" value="ASIM_0001401301"/>
</dbReference>
<proteinExistence type="predicted"/>
<evidence type="ECO:0000313" key="2">
    <source>
        <dbReference type="EMBL" id="VDK49709.1"/>
    </source>
</evidence>
<sequence length="120" mass="13314">MTTSTGVMQQQFSGKRSQESSSLVTSVDSFSPSESLSSSSLSSSSSSKSSNSPSSIRTSKWDNDVVDTLIKASFWRPYERQRKNNLSNMMRIGRRRKRIANRSTNNQHSQPAADVASKVF</sequence>
<accession>A0A0M3JZR3</accession>
<feature type="compositionally biased region" description="Low complexity" evidence="1">
    <location>
        <begin position="19"/>
        <end position="58"/>
    </location>
</feature>